<dbReference type="Proteomes" id="UP000078200">
    <property type="component" value="Unassembled WGS sequence"/>
</dbReference>
<accession>A0A1A9VVE7</accession>
<dbReference type="STRING" id="7395.A0A1A9VVE7"/>
<dbReference type="InterPro" id="IPR011332">
    <property type="entry name" value="Ribosomal_zn-bd"/>
</dbReference>
<evidence type="ECO:0000256" key="1">
    <source>
        <dbReference type="ARBA" id="ARBA00004173"/>
    </source>
</evidence>
<evidence type="ECO:0000256" key="2">
    <source>
        <dbReference type="ARBA" id="ARBA00008560"/>
    </source>
</evidence>
<dbReference type="PANTHER" id="PTHR21026:SF2">
    <property type="entry name" value="LARGE RIBOSOMAL SUBUNIT PROTEIN BL32M"/>
    <property type="match status" value="1"/>
</dbReference>
<dbReference type="GO" id="GO:0005762">
    <property type="term" value="C:mitochondrial large ribosomal subunit"/>
    <property type="evidence" value="ECO:0007669"/>
    <property type="project" value="TreeGrafter"/>
</dbReference>
<dbReference type="PANTHER" id="PTHR21026">
    <property type="entry name" value="39S RIBOSOMAL PROTEIN L32, MITOCHONDRIAL"/>
    <property type="match status" value="1"/>
</dbReference>
<dbReference type="SUPFAM" id="SSF57829">
    <property type="entry name" value="Zn-binding ribosomal proteins"/>
    <property type="match status" value="1"/>
</dbReference>
<organism evidence="10 11">
    <name type="scientific">Glossina austeni</name>
    <name type="common">Savannah tsetse fly</name>
    <dbReference type="NCBI Taxonomy" id="7395"/>
    <lineage>
        <taxon>Eukaryota</taxon>
        <taxon>Metazoa</taxon>
        <taxon>Ecdysozoa</taxon>
        <taxon>Arthropoda</taxon>
        <taxon>Hexapoda</taxon>
        <taxon>Insecta</taxon>
        <taxon>Pterygota</taxon>
        <taxon>Neoptera</taxon>
        <taxon>Endopterygota</taxon>
        <taxon>Diptera</taxon>
        <taxon>Brachycera</taxon>
        <taxon>Muscomorpha</taxon>
        <taxon>Hippoboscoidea</taxon>
        <taxon>Glossinidae</taxon>
        <taxon>Glossina</taxon>
    </lineage>
</organism>
<protein>
    <recommendedName>
        <fullName evidence="7">Large ribosomal subunit protein bL32m</fullName>
    </recommendedName>
    <alternativeName>
        <fullName evidence="8">39S ribosomal protein L32, mitochondrial</fullName>
    </alternativeName>
</protein>
<comment type="function">
    <text evidence="9">Component of the mitochondrial large ribosomal subunit (mt-LSU). The mitochondrial ribosome (mitoribosome) is a large ribonucleoprotein complex responsible for the synthesis of proteins inside mitochondria.</text>
</comment>
<proteinExistence type="inferred from homology"/>
<evidence type="ECO:0000256" key="7">
    <source>
        <dbReference type="ARBA" id="ARBA00039935"/>
    </source>
</evidence>
<dbReference type="EnsemblMetazoa" id="GAUT048933-RA">
    <property type="protein sequence ID" value="GAUT048933-PA"/>
    <property type="gene ID" value="GAUT048933"/>
</dbReference>
<evidence type="ECO:0000313" key="10">
    <source>
        <dbReference type="EnsemblMetazoa" id="GAUT048933-PA"/>
    </source>
</evidence>
<dbReference type="AlphaFoldDB" id="A0A1A9VVE7"/>
<dbReference type="InterPro" id="IPR051991">
    <property type="entry name" value="Mitoribosomal_protein_bL32"/>
</dbReference>
<dbReference type="VEuPathDB" id="VectorBase:GAUT048933"/>
<keyword evidence="4" id="KW-0689">Ribosomal protein</keyword>
<comment type="subcellular location">
    <subcellularLocation>
        <location evidence="1">Mitochondrion</location>
    </subcellularLocation>
</comment>
<name>A0A1A9VVE7_GLOAU</name>
<evidence type="ECO:0000256" key="9">
    <source>
        <dbReference type="ARBA" id="ARBA00045766"/>
    </source>
</evidence>
<keyword evidence="3" id="KW-0809">Transit peptide</keyword>
<dbReference type="GO" id="GO:0006412">
    <property type="term" value="P:translation"/>
    <property type="evidence" value="ECO:0007669"/>
    <property type="project" value="InterPro"/>
</dbReference>
<keyword evidence="5" id="KW-0496">Mitochondrion</keyword>
<evidence type="ECO:0000256" key="5">
    <source>
        <dbReference type="ARBA" id="ARBA00023128"/>
    </source>
</evidence>
<evidence type="ECO:0000256" key="4">
    <source>
        <dbReference type="ARBA" id="ARBA00022980"/>
    </source>
</evidence>
<evidence type="ECO:0000256" key="8">
    <source>
        <dbReference type="ARBA" id="ARBA00042577"/>
    </source>
</evidence>
<keyword evidence="6" id="KW-0687">Ribonucleoprotein</keyword>
<dbReference type="GO" id="GO:0003735">
    <property type="term" value="F:structural constituent of ribosome"/>
    <property type="evidence" value="ECO:0007669"/>
    <property type="project" value="TreeGrafter"/>
</dbReference>
<keyword evidence="11" id="KW-1185">Reference proteome</keyword>
<evidence type="ECO:0000256" key="6">
    <source>
        <dbReference type="ARBA" id="ARBA00023274"/>
    </source>
</evidence>
<comment type="similarity">
    <text evidence="2">Belongs to the bacterial ribosomal protein bL32 family.</text>
</comment>
<evidence type="ECO:0000313" key="11">
    <source>
        <dbReference type="Proteomes" id="UP000078200"/>
    </source>
</evidence>
<evidence type="ECO:0000256" key="3">
    <source>
        <dbReference type="ARBA" id="ARBA00022946"/>
    </source>
</evidence>
<sequence>MSRKLLTYLGNLINDVERLLPFIFRQGGPPPALSLAAQPSYWTVNCDSSQHRPYSFKDLLGDGFLWAVPKHRRSIEKRLKRKFGFPEYSWKLLKVKTHLRNCNQCGHDYEAGVLCTNCYQKVREETKLMQEKIQEELGLEPIEKDVIVLYEGERKEQPAEFLNGKRIVEMPKLRPMWFTKNLLQKTTQQPATTKEVKPNDLA</sequence>
<reference evidence="10" key="1">
    <citation type="submission" date="2020-05" db="UniProtKB">
        <authorList>
            <consortium name="EnsemblMetazoa"/>
        </authorList>
    </citation>
    <scope>IDENTIFICATION</scope>
    <source>
        <strain evidence="10">TTRI</strain>
    </source>
</reference>